<keyword evidence="3 7" id="KW-0997">Cell inner membrane</keyword>
<feature type="transmembrane region" description="Helical" evidence="7">
    <location>
        <begin position="172"/>
        <end position="197"/>
    </location>
</feature>
<comment type="similarity">
    <text evidence="7">Belongs to the TRAP transporter large permease family.</text>
</comment>
<sequence length="441" mass="46891">METLTISLIVIIGLFAFLAAGMWVGLSLFAAALAGMYFYGNDAFGNIYATSTWGAISSWSLTALPLFIWMGEILFRTRLAEDLFKGLSPWLQRIPGKLLHVNIISCGIFAAVSGSSAATAATIGKMTLPELRKRGYSDKMAVATLAGSGTLGLLIPPSIILIVYGVAAEVSIARLFIAGILPGLLLVSLFMGFTMIWSAVNKNKLTTTHAADEPPPESLSFKAKIKQTASLIPVVALITFVLGSIYGGLTTTIEAAAFGVLGALVLSLLTGTLSKKTFMDSLMGATKTSCMIALILAGAAFLTTAMAFLGLPNMLATMIAELNLSTFMLLLALTGLFIFLGCFLDGISVVVLTTSVVLPMISQSGIDLLWFGIFIVLVVEMSQITPPVGFNLFVIQGLTGKDLWYIAKAALPFFLLILLAVLLIILFPEIVTFLPEQMTTN</sequence>
<comment type="subunit">
    <text evidence="7">The complex comprises the extracytoplasmic solute receptor protein and the two transmembrane proteins.</text>
</comment>
<evidence type="ECO:0000256" key="5">
    <source>
        <dbReference type="ARBA" id="ARBA00022989"/>
    </source>
</evidence>
<gene>
    <name evidence="9" type="ORF">H0A36_07825</name>
</gene>
<dbReference type="Proteomes" id="UP000569732">
    <property type="component" value="Unassembled WGS sequence"/>
</dbReference>
<feature type="transmembrane region" description="Helical" evidence="7">
    <location>
        <begin position="365"/>
        <end position="384"/>
    </location>
</feature>
<dbReference type="Pfam" id="PF06808">
    <property type="entry name" value="DctM"/>
    <property type="match status" value="1"/>
</dbReference>
<reference evidence="9 10" key="1">
    <citation type="submission" date="2020-07" db="EMBL/GenBank/DDBJ databases">
        <title>Endozoicomonas sp. nov., isolated from sediment.</title>
        <authorList>
            <person name="Gu T."/>
        </authorList>
    </citation>
    <scope>NUCLEOTIDE SEQUENCE [LARGE SCALE GENOMIC DNA]</scope>
    <source>
        <strain evidence="9 10">SM1973</strain>
    </source>
</reference>
<dbReference type="InterPro" id="IPR010656">
    <property type="entry name" value="DctM"/>
</dbReference>
<feature type="transmembrane region" description="Helical" evidence="7">
    <location>
        <begin position="6"/>
        <end position="39"/>
    </location>
</feature>
<feature type="domain" description="TRAP C4-dicarboxylate transport system permease DctM subunit" evidence="8">
    <location>
        <begin position="12"/>
        <end position="430"/>
    </location>
</feature>
<name>A0A853I7N3_9GAMM</name>
<feature type="transmembrane region" description="Helical" evidence="7">
    <location>
        <begin position="327"/>
        <end position="353"/>
    </location>
</feature>
<feature type="transmembrane region" description="Helical" evidence="7">
    <location>
        <begin position="229"/>
        <end position="249"/>
    </location>
</feature>
<evidence type="ECO:0000259" key="8">
    <source>
        <dbReference type="Pfam" id="PF06808"/>
    </source>
</evidence>
<evidence type="ECO:0000256" key="2">
    <source>
        <dbReference type="ARBA" id="ARBA00022475"/>
    </source>
</evidence>
<dbReference type="NCBIfam" id="TIGR00786">
    <property type="entry name" value="dctM"/>
    <property type="match status" value="1"/>
</dbReference>
<organism evidence="9 10">
    <name type="scientific">Spartinivicinus marinus</name>
    <dbReference type="NCBI Taxonomy" id="2994442"/>
    <lineage>
        <taxon>Bacteria</taxon>
        <taxon>Pseudomonadati</taxon>
        <taxon>Pseudomonadota</taxon>
        <taxon>Gammaproteobacteria</taxon>
        <taxon>Oceanospirillales</taxon>
        <taxon>Zooshikellaceae</taxon>
        <taxon>Spartinivicinus</taxon>
    </lineage>
</organism>
<keyword evidence="7" id="KW-0813">Transport</keyword>
<dbReference type="PIRSF" id="PIRSF006066">
    <property type="entry name" value="HI0050"/>
    <property type="match status" value="1"/>
</dbReference>
<keyword evidence="10" id="KW-1185">Reference proteome</keyword>
<feature type="transmembrane region" description="Helical" evidence="7">
    <location>
        <begin position="142"/>
        <end position="166"/>
    </location>
</feature>
<feature type="transmembrane region" description="Helical" evidence="7">
    <location>
        <begin position="51"/>
        <end position="70"/>
    </location>
</feature>
<comment type="subcellular location">
    <subcellularLocation>
        <location evidence="1 7">Cell inner membrane</location>
        <topology evidence="1 7">Multi-pass membrane protein</topology>
    </subcellularLocation>
</comment>
<evidence type="ECO:0000313" key="9">
    <source>
        <dbReference type="EMBL" id="NYZ65921.1"/>
    </source>
</evidence>
<keyword evidence="6 7" id="KW-0472">Membrane</keyword>
<dbReference type="RefSeq" id="WP_180567945.1">
    <property type="nucleotide sequence ID" value="NZ_JACCKB010000008.1"/>
</dbReference>
<proteinExistence type="inferred from homology"/>
<dbReference type="EMBL" id="JACCKB010000008">
    <property type="protein sequence ID" value="NYZ65921.1"/>
    <property type="molecule type" value="Genomic_DNA"/>
</dbReference>
<feature type="transmembrane region" description="Helical" evidence="7">
    <location>
        <begin position="255"/>
        <end position="273"/>
    </location>
</feature>
<evidence type="ECO:0000313" key="10">
    <source>
        <dbReference type="Proteomes" id="UP000569732"/>
    </source>
</evidence>
<protein>
    <recommendedName>
        <fullName evidence="7">TRAP transporter large permease protein</fullName>
    </recommendedName>
</protein>
<feature type="transmembrane region" description="Helical" evidence="7">
    <location>
        <begin position="98"/>
        <end position="121"/>
    </location>
</feature>
<keyword evidence="5 7" id="KW-1133">Transmembrane helix</keyword>
<keyword evidence="4 7" id="KW-0812">Transmembrane</keyword>
<dbReference type="GO" id="GO:0005886">
    <property type="term" value="C:plasma membrane"/>
    <property type="evidence" value="ECO:0007669"/>
    <property type="project" value="UniProtKB-SubCell"/>
</dbReference>
<dbReference type="AlphaFoldDB" id="A0A853I7N3"/>
<comment type="caution">
    <text evidence="9">The sequence shown here is derived from an EMBL/GenBank/DDBJ whole genome shotgun (WGS) entry which is preliminary data.</text>
</comment>
<dbReference type="PANTHER" id="PTHR33362">
    <property type="entry name" value="SIALIC ACID TRAP TRANSPORTER PERMEASE PROTEIN SIAT-RELATED"/>
    <property type="match status" value="1"/>
</dbReference>
<accession>A0A853I7N3</accession>
<feature type="transmembrane region" description="Helical" evidence="7">
    <location>
        <begin position="294"/>
        <end position="315"/>
    </location>
</feature>
<feature type="transmembrane region" description="Helical" evidence="7">
    <location>
        <begin position="404"/>
        <end position="427"/>
    </location>
</feature>
<dbReference type="InterPro" id="IPR004681">
    <property type="entry name" value="TRAP_DctM"/>
</dbReference>
<evidence type="ECO:0000256" key="6">
    <source>
        <dbReference type="ARBA" id="ARBA00023136"/>
    </source>
</evidence>
<evidence type="ECO:0000256" key="3">
    <source>
        <dbReference type="ARBA" id="ARBA00022519"/>
    </source>
</evidence>
<evidence type="ECO:0000256" key="7">
    <source>
        <dbReference type="RuleBase" id="RU369079"/>
    </source>
</evidence>
<keyword evidence="2" id="KW-1003">Cell membrane</keyword>
<dbReference type="GO" id="GO:0022857">
    <property type="term" value="F:transmembrane transporter activity"/>
    <property type="evidence" value="ECO:0007669"/>
    <property type="project" value="UniProtKB-UniRule"/>
</dbReference>
<evidence type="ECO:0000256" key="1">
    <source>
        <dbReference type="ARBA" id="ARBA00004429"/>
    </source>
</evidence>
<comment type="function">
    <text evidence="7">Part of the tripartite ATP-independent periplasmic (TRAP) transport system.</text>
</comment>
<dbReference type="PANTHER" id="PTHR33362:SF5">
    <property type="entry name" value="C4-DICARBOXYLATE TRAP TRANSPORTER LARGE PERMEASE PROTEIN DCTM"/>
    <property type="match status" value="1"/>
</dbReference>
<evidence type="ECO:0000256" key="4">
    <source>
        <dbReference type="ARBA" id="ARBA00022692"/>
    </source>
</evidence>